<protein>
    <submittedName>
        <fullName evidence="1">Inorganic pyrophosphatase</fullName>
        <ecNumber evidence="1">3.6.1.1</ecNumber>
    </submittedName>
</protein>
<reference evidence="1" key="1">
    <citation type="submission" date="2022-04" db="EMBL/GenBank/DDBJ databases">
        <title>Genome of the entomopathogenic fungus Entomophthora muscae.</title>
        <authorList>
            <person name="Elya C."/>
            <person name="Lovett B.R."/>
            <person name="Lee E."/>
            <person name="Macias A.M."/>
            <person name="Hajek A.E."/>
            <person name="De Bivort B.L."/>
            <person name="Kasson M.T."/>
            <person name="De Fine Licht H.H."/>
            <person name="Stajich J.E."/>
        </authorList>
    </citation>
    <scope>NUCLEOTIDE SEQUENCE</scope>
    <source>
        <strain evidence="1">Berkeley</strain>
    </source>
</reference>
<dbReference type="Proteomes" id="UP001165960">
    <property type="component" value="Unassembled WGS sequence"/>
</dbReference>
<dbReference type="EC" id="3.6.1.1" evidence="1"/>
<name>A0ACC2SP88_9FUNG</name>
<keyword evidence="2" id="KW-1185">Reference proteome</keyword>
<sequence>MSQKKALSELASKFTSYSLRQVGAANTIEYQLFLEKSGQPLSFFHDVPLEQKPIESGSSKSNTRIFNMVVEIPRWTNAKAEVATKVPFNPIKLDSKNGKARFVKNLFPYTGYIWNYGALPQTWEDPNHSDLDTHLKGDNDPVDVIEIGQQIGFPGQIKQVKILGTLALLDEGETDWKMIAIDLADPKASSVNDISDVEAHFPGLLAASVDWFRNYKRPDGKPPNKFAFDGKPQDADYALRVIDQTHSHWKALVESRQKGDISTLNSTLKTTPFYTPNFKLTSENILPPANLPEELQIWHFFTKSKM</sequence>
<proteinExistence type="predicted"/>
<comment type="caution">
    <text evidence="1">The sequence shown here is derived from an EMBL/GenBank/DDBJ whole genome shotgun (WGS) entry which is preliminary data.</text>
</comment>
<dbReference type="EMBL" id="QTSX02004520">
    <property type="protein sequence ID" value="KAJ9064165.1"/>
    <property type="molecule type" value="Genomic_DNA"/>
</dbReference>
<keyword evidence="1" id="KW-0378">Hydrolase</keyword>
<accession>A0ACC2SP88</accession>
<evidence type="ECO:0000313" key="1">
    <source>
        <dbReference type="EMBL" id="KAJ9064165.1"/>
    </source>
</evidence>
<organism evidence="1 2">
    <name type="scientific">Entomophthora muscae</name>
    <dbReference type="NCBI Taxonomy" id="34485"/>
    <lineage>
        <taxon>Eukaryota</taxon>
        <taxon>Fungi</taxon>
        <taxon>Fungi incertae sedis</taxon>
        <taxon>Zoopagomycota</taxon>
        <taxon>Entomophthoromycotina</taxon>
        <taxon>Entomophthoromycetes</taxon>
        <taxon>Entomophthorales</taxon>
        <taxon>Entomophthoraceae</taxon>
        <taxon>Entomophthora</taxon>
    </lineage>
</organism>
<evidence type="ECO:0000313" key="2">
    <source>
        <dbReference type="Proteomes" id="UP001165960"/>
    </source>
</evidence>
<gene>
    <name evidence="1" type="primary">IPP1_2</name>
    <name evidence="1" type="ORF">DSO57_1033265</name>
</gene>